<sequence>MLSEADSDFALFAWSLSARTCLEWLVLKKREKQTKRAVNFVFGPIIAILGEL</sequence>
<proteinExistence type="predicted"/>
<dbReference type="Proteomes" id="UP000325945">
    <property type="component" value="Unassembled WGS sequence"/>
</dbReference>
<organism evidence="1 2">
    <name type="scientific">Aspergillus sergii</name>
    <dbReference type="NCBI Taxonomy" id="1034303"/>
    <lineage>
        <taxon>Eukaryota</taxon>
        <taxon>Fungi</taxon>
        <taxon>Dikarya</taxon>
        <taxon>Ascomycota</taxon>
        <taxon>Pezizomycotina</taxon>
        <taxon>Eurotiomycetes</taxon>
        <taxon>Eurotiomycetidae</taxon>
        <taxon>Eurotiales</taxon>
        <taxon>Aspergillaceae</taxon>
        <taxon>Aspergillus</taxon>
        <taxon>Aspergillus subgen. Circumdati</taxon>
    </lineage>
</organism>
<evidence type="ECO:0000313" key="2">
    <source>
        <dbReference type="Proteomes" id="UP000325945"/>
    </source>
</evidence>
<reference evidence="2" key="1">
    <citation type="submission" date="2019-04" db="EMBL/GenBank/DDBJ databases">
        <title>Friends and foes A comparative genomics studyof 23 Aspergillus species from section Flavi.</title>
        <authorList>
            <consortium name="DOE Joint Genome Institute"/>
            <person name="Kjaerbolling I."/>
            <person name="Vesth T."/>
            <person name="Frisvad J.C."/>
            <person name="Nybo J.L."/>
            <person name="Theobald S."/>
            <person name="Kildgaard S."/>
            <person name="Isbrandt T."/>
            <person name="Kuo A."/>
            <person name="Sato A."/>
            <person name="Lyhne E.K."/>
            <person name="Kogle M.E."/>
            <person name="Wiebenga A."/>
            <person name="Kun R.S."/>
            <person name="Lubbers R.J."/>
            <person name="Makela M.R."/>
            <person name="Barry K."/>
            <person name="Chovatia M."/>
            <person name="Clum A."/>
            <person name="Daum C."/>
            <person name="Haridas S."/>
            <person name="He G."/>
            <person name="LaButti K."/>
            <person name="Lipzen A."/>
            <person name="Mondo S."/>
            <person name="Riley R."/>
            <person name="Salamov A."/>
            <person name="Simmons B.A."/>
            <person name="Magnuson J.K."/>
            <person name="Henrissat B."/>
            <person name="Mortensen U.H."/>
            <person name="Larsen T.O."/>
            <person name="Devries R.P."/>
            <person name="Grigoriev I.V."/>
            <person name="Machida M."/>
            <person name="Baker S.E."/>
            <person name="Andersen M.R."/>
        </authorList>
    </citation>
    <scope>NUCLEOTIDE SEQUENCE [LARGE SCALE GENOMIC DNA]</scope>
    <source>
        <strain evidence="2">CBS 130017</strain>
    </source>
</reference>
<dbReference type="AlphaFoldDB" id="A0A5N6XEY9"/>
<dbReference type="EMBL" id="ML741775">
    <property type="protein sequence ID" value="KAE8330100.1"/>
    <property type="molecule type" value="Genomic_DNA"/>
</dbReference>
<gene>
    <name evidence="1" type="ORF">BDV39DRAFT_170708</name>
</gene>
<name>A0A5N6XEY9_9EURO</name>
<protein>
    <submittedName>
        <fullName evidence="1">Uncharacterized protein</fullName>
    </submittedName>
</protein>
<accession>A0A5N6XEY9</accession>
<keyword evidence="2" id="KW-1185">Reference proteome</keyword>
<evidence type="ECO:0000313" key="1">
    <source>
        <dbReference type="EMBL" id="KAE8330100.1"/>
    </source>
</evidence>